<dbReference type="PANTHER" id="PTHR43386:SF1">
    <property type="entry name" value="D,D-DIPEPTIDE TRANSPORT SYSTEM PERMEASE PROTEIN DDPC-RELATED"/>
    <property type="match status" value="1"/>
</dbReference>
<sequence>MRMARFTPRFWVSAVVFALVVAFAVLGPLVFGGKAGEGVGGLYDPPSGSAWLGTDDLGHDVFTNLMLGTRTSLTIGLVSGVVATLIGVVVGLLAGYHGGMVEEALMGVTNVALAIPAIVVLILLSVAIDFRSIVAMAVVIAITSWPWTARAVRAQTSSVRTREHLDVARLSGARTFDILMWDVLPYLMSYIAMAFVLQVSSAILAEAGLSLLGLGPSGSVSLGIMLNWALVGESLLNGAWWAFLPPTILLTLVAFALLMLQSSLDEVFNPRLRRGRRQRGAAAGAGAGASVSLVTSGAVAAETLDVGSAGEPVAEPGVGERVVGSGPDRTSERSGSA</sequence>
<feature type="transmembrane region" description="Helical" evidence="7">
    <location>
        <begin position="183"/>
        <end position="205"/>
    </location>
</feature>
<evidence type="ECO:0000256" key="5">
    <source>
        <dbReference type="ARBA" id="ARBA00022989"/>
    </source>
</evidence>
<reference evidence="10 11" key="1">
    <citation type="submission" date="2016-10" db="EMBL/GenBank/DDBJ databases">
        <authorList>
            <person name="de Groot N.N."/>
        </authorList>
    </citation>
    <scope>NUCLEOTIDE SEQUENCE [LARGE SCALE GENOMIC DNA]</scope>
    <source>
        <strain evidence="10 11">DSM 22024</strain>
    </source>
</reference>
<dbReference type="Pfam" id="PF00528">
    <property type="entry name" value="BPD_transp_1"/>
    <property type="match status" value="1"/>
</dbReference>
<keyword evidence="2 7" id="KW-0813">Transport</keyword>
<dbReference type="InterPro" id="IPR035906">
    <property type="entry name" value="MetI-like_sf"/>
</dbReference>
<gene>
    <name evidence="10" type="ORF">SAMN04489717_3061</name>
</gene>
<dbReference type="PANTHER" id="PTHR43386">
    <property type="entry name" value="OLIGOPEPTIDE TRANSPORT SYSTEM PERMEASE PROTEIN APPC"/>
    <property type="match status" value="1"/>
</dbReference>
<evidence type="ECO:0000256" key="1">
    <source>
        <dbReference type="ARBA" id="ARBA00004651"/>
    </source>
</evidence>
<dbReference type="OrthoDB" id="8906042at2"/>
<dbReference type="InterPro" id="IPR050366">
    <property type="entry name" value="BP-dependent_transpt_permease"/>
</dbReference>
<dbReference type="AlphaFoldDB" id="A0A1H1T4Z8"/>
<feature type="domain" description="ABC transmembrane type-1" evidence="9">
    <location>
        <begin position="69"/>
        <end position="261"/>
    </location>
</feature>
<feature type="transmembrane region" description="Helical" evidence="7">
    <location>
        <begin position="238"/>
        <end position="260"/>
    </location>
</feature>
<evidence type="ECO:0000313" key="10">
    <source>
        <dbReference type="EMBL" id="SDS55260.1"/>
    </source>
</evidence>
<organism evidence="10 11">
    <name type="scientific">Actinopolymorpha singaporensis</name>
    <dbReference type="NCBI Taxonomy" id="117157"/>
    <lineage>
        <taxon>Bacteria</taxon>
        <taxon>Bacillati</taxon>
        <taxon>Actinomycetota</taxon>
        <taxon>Actinomycetes</taxon>
        <taxon>Propionibacteriales</taxon>
        <taxon>Actinopolymorphaceae</taxon>
        <taxon>Actinopolymorpha</taxon>
    </lineage>
</organism>
<dbReference type="CDD" id="cd06261">
    <property type="entry name" value="TM_PBP2"/>
    <property type="match status" value="1"/>
</dbReference>
<dbReference type="Gene3D" id="1.10.3720.10">
    <property type="entry name" value="MetI-like"/>
    <property type="match status" value="1"/>
</dbReference>
<keyword evidence="5 7" id="KW-1133">Transmembrane helix</keyword>
<accession>A0A1H1T4Z8</accession>
<evidence type="ECO:0000313" key="11">
    <source>
        <dbReference type="Proteomes" id="UP000198983"/>
    </source>
</evidence>
<evidence type="ECO:0000256" key="7">
    <source>
        <dbReference type="RuleBase" id="RU363032"/>
    </source>
</evidence>
<evidence type="ECO:0000259" key="9">
    <source>
        <dbReference type="PROSITE" id="PS50928"/>
    </source>
</evidence>
<dbReference type="STRING" id="117157.SAMN04489717_3061"/>
<dbReference type="Proteomes" id="UP000198983">
    <property type="component" value="Chromosome I"/>
</dbReference>
<comment type="similarity">
    <text evidence="7">Belongs to the binding-protein-dependent transport system permease family.</text>
</comment>
<dbReference type="GO" id="GO:0071916">
    <property type="term" value="F:dipeptide transmembrane transporter activity"/>
    <property type="evidence" value="ECO:0007669"/>
    <property type="project" value="TreeGrafter"/>
</dbReference>
<evidence type="ECO:0000256" key="2">
    <source>
        <dbReference type="ARBA" id="ARBA00022448"/>
    </source>
</evidence>
<dbReference type="GO" id="GO:0005886">
    <property type="term" value="C:plasma membrane"/>
    <property type="evidence" value="ECO:0007669"/>
    <property type="project" value="UniProtKB-SubCell"/>
</dbReference>
<dbReference type="PROSITE" id="PS50928">
    <property type="entry name" value="ABC_TM1"/>
    <property type="match status" value="1"/>
</dbReference>
<dbReference type="InterPro" id="IPR000515">
    <property type="entry name" value="MetI-like"/>
</dbReference>
<dbReference type="SUPFAM" id="SSF161098">
    <property type="entry name" value="MetI-like"/>
    <property type="match status" value="1"/>
</dbReference>
<feature type="transmembrane region" description="Helical" evidence="7">
    <location>
        <begin position="108"/>
        <end position="127"/>
    </location>
</feature>
<evidence type="ECO:0000256" key="3">
    <source>
        <dbReference type="ARBA" id="ARBA00022475"/>
    </source>
</evidence>
<proteinExistence type="inferred from homology"/>
<feature type="region of interest" description="Disordered" evidence="8">
    <location>
        <begin position="308"/>
        <end position="337"/>
    </location>
</feature>
<evidence type="ECO:0000256" key="6">
    <source>
        <dbReference type="ARBA" id="ARBA00023136"/>
    </source>
</evidence>
<name>A0A1H1T4Z8_9ACTN</name>
<keyword evidence="11" id="KW-1185">Reference proteome</keyword>
<evidence type="ECO:0000256" key="8">
    <source>
        <dbReference type="SAM" id="MobiDB-lite"/>
    </source>
</evidence>
<keyword evidence="6 7" id="KW-0472">Membrane</keyword>
<protein>
    <submittedName>
        <fullName evidence="10">Peptide/nickel transport system permease protein</fullName>
    </submittedName>
</protein>
<feature type="transmembrane region" description="Helical" evidence="7">
    <location>
        <begin position="133"/>
        <end position="152"/>
    </location>
</feature>
<keyword evidence="4 7" id="KW-0812">Transmembrane</keyword>
<feature type="transmembrane region" description="Helical" evidence="7">
    <location>
        <begin position="73"/>
        <end position="96"/>
    </location>
</feature>
<dbReference type="EMBL" id="LT629732">
    <property type="protein sequence ID" value="SDS55260.1"/>
    <property type="molecule type" value="Genomic_DNA"/>
</dbReference>
<comment type="subcellular location">
    <subcellularLocation>
        <location evidence="1 7">Cell membrane</location>
        <topology evidence="1 7">Multi-pass membrane protein</topology>
    </subcellularLocation>
</comment>
<keyword evidence="3" id="KW-1003">Cell membrane</keyword>
<evidence type="ECO:0000256" key="4">
    <source>
        <dbReference type="ARBA" id="ARBA00022692"/>
    </source>
</evidence>